<evidence type="ECO:0000313" key="2">
    <source>
        <dbReference type="RefSeq" id="XP_010424550.1"/>
    </source>
</evidence>
<sequence>MSSEEQNRTATEDEELIKNCKLLLYYGAYKEVRETIKKIQPVRSELPDELERASAIADILYAKENPLPDGSKDLYGMVRMTQPGPLLVKNFENLMHLLSSKHNRLPLCHQSSVEASAAWSELCSQTTKYGENIDQTQGNFFGDMDVGGIQIGDGDNLDQPQGFVLGHVDEGGSQNGGGQEKCPWRHGCRRQTNRWWGQP</sequence>
<protein>
    <submittedName>
        <fullName evidence="2">Uncharacterized protein At4g38065-like</fullName>
    </submittedName>
</protein>
<reference evidence="1" key="1">
    <citation type="journal article" date="2014" name="Nat. Commun.">
        <title>The emerging biofuel crop Camelina sativa retains a highly undifferentiated hexaploid genome structure.</title>
        <authorList>
            <person name="Kagale S."/>
            <person name="Koh C."/>
            <person name="Nixon J."/>
            <person name="Bollina V."/>
            <person name="Clarke W.E."/>
            <person name="Tuteja R."/>
            <person name="Spillane C."/>
            <person name="Robinson S.J."/>
            <person name="Links M.G."/>
            <person name="Clarke C."/>
            <person name="Higgins E.E."/>
            <person name="Huebert T."/>
            <person name="Sharpe A.G."/>
            <person name="Parkin I.A."/>
        </authorList>
    </citation>
    <scope>NUCLEOTIDE SEQUENCE [LARGE SCALE GENOMIC DNA]</scope>
    <source>
        <strain evidence="1">cv. DH55</strain>
    </source>
</reference>
<dbReference type="Proteomes" id="UP000694864">
    <property type="component" value="Chromosome 8"/>
</dbReference>
<dbReference type="GeneID" id="104709676"/>
<gene>
    <name evidence="2" type="primary">LOC104709676</name>
</gene>
<reference evidence="2" key="2">
    <citation type="submission" date="2025-08" db="UniProtKB">
        <authorList>
            <consortium name="RefSeq"/>
        </authorList>
    </citation>
    <scope>IDENTIFICATION</scope>
    <source>
        <tissue evidence="2">Leaf</tissue>
    </source>
</reference>
<name>A0ABM0TD53_CAMSA</name>
<evidence type="ECO:0000313" key="1">
    <source>
        <dbReference type="Proteomes" id="UP000694864"/>
    </source>
</evidence>
<accession>A0ABM0TD53</accession>
<keyword evidence="1" id="KW-1185">Reference proteome</keyword>
<dbReference type="RefSeq" id="XP_010424550.1">
    <property type="nucleotide sequence ID" value="XM_010426248.1"/>
</dbReference>
<proteinExistence type="predicted"/>
<organism evidence="1 2">
    <name type="scientific">Camelina sativa</name>
    <name type="common">False flax</name>
    <name type="synonym">Myagrum sativum</name>
    <dbReference type="NCBI Taxonomy" id="90675"/>
    <lineage>
        <taxon>Eukaryota</taxon>
        <taxon>Viridiplantae</taxon>
        <taxon>Streptophyta</taxon>
        <taxon>Embryophyta</taxon>
        <taxon>Tracheophyta</taxon>
        <taxon>Spermatophyta</taxon>
        <taxon>Magnoliopsida</taxon>
        <taxon>eudicotyledons</taxon>
        <taxon>Gunneridae</taxon>
        <taxon>Pentapetalae</taxon>
        <taxon>rosids</taxon>
        <taxon>malvids</taxon>
        <taxon>Brassicales</taxon>
        <taxon>Brassicaceae</taxon>
        <taxon>Camelineae</taxon>
        <taxon>Camelina</taxon>
    </lineage>
</organism>